<dbReference type="PATRIC" id="fig|324602.8.peg.1371"/>
<dbReference type="EnsemblBacteria" id="ABY34426">
    <property type="protein sequence ID" value="ABY34426"/>
    <property type="gene ID" value="Caur_1196"/>
</dbReference>
<keyword evidence="1" id="KW-0812">Transmembrane</keyword>
<dbReference type="HOGENOM" id="CLU_121442_0_0_0"/>
<dbReference type="RefSeq" id="WP_012257082.1">
    <property type="nucleotide sequence ID" value="NC_010175.1"/>
</dbReference>
<dbReference type="InParanoid" id="A9WJX5"/>
<keyword evidence="1" id="KW-1133">Transmembrane helix</keyword>
<dbReference type="eggNOG" id="ENOG5034C5Z">
    <property type="taxonomic scope" value="Bacteria"/>
</dbReference>
<dbReference type="EMBL" id="CP000909">
    <property type="protein sequence ID" value="ABY34426.1"/>
    <property type="molecule type" value="Genomic_DNA"/>
</dbReference>
<dbReference type="KEGG" id="cau:Caur_1196"/>
<keyword evidence="3" id="KW-1185">Reference proteome</keyword>
<feature type="transmembrane region" description="Helical" evidence="1">
    <location>
        <begin position="21"/>
        <end position="40"/>
    </location>
</feature>
<reference evidence="3" key="1">
    <citation type="journal article" date="2011" name="BMC Genomics">
        <title>Complete genome sequence of the filamentous anoxygenic phototrophic bacterium Chloroflexus aurantiacus.</title>
        <authorList>
            <person name="Tang K.H."/>
            <person name="Barry K."/>
            <person name="Chertkov O."/>
            <person name="Dalin E."/>
            <person name="Han C.S."/>
            <person name="Hauser L.J."/>
            <person name="Honchak B.M."/>
            <person name="Karbach L.E."/>
            <person name="Land M.L."/>
            <person name="Lapidus A."/>
            <person name="Larimer F.W."/>
            <person name="Mikhailova N."/>
            <person name="Pitluck S."/>
            <person name="Pierson B.K."/>
            <person name="Blankenship R.E."/>
        </authorList>
    </citation>
    <scope>NUCLEOTIDE SEQUENCE [LARGE SCALE GENOMIC DNA]</scope>
    <source>
        <strain evidence="3">ATCC 29366 / DSM 635 / J-10-fl</strain>
    </source>
</reference>
<dbReference type="AlphaFoldDB" id="A9WJX5"/>
<evidence type="ECO:0000256" key="1">
    <source>
        <dbReference type="SAM" id="Phobius"/>
    </source>
</evidence>
<name>A9WJX5_CHLAA</name>
<dbReference type="Proteomes" id="UP000002008">
    <property type="component" value="Chromosome"/>
</dbReference>
<evidence type="ECO:0000313" key="2">
    <source>
        <dbReference type="EMBL" id="ABY34426.1"/>
    </source>
</evidence>
<evidence type="ECO:0000313" key="3">
    <source>
        <dbReference type="Proteomes" id="UP000002008"/>
    </source>
</evidence>
<dbReference type="STRING" id="324602.Caur_1196"/>
<keyword evidence="1" id="KW-0472">Membrane</keyword>
<accession>A9WJX5</accession>
<sequence length="195" mass="20969">MRPSARWIPYRRRETTGCVGQLVRLGLGILLIGILYLLLIRPQISSALGRTLADLIAPVSTPVEVADQAPLPALLAALPAGQVTVSEAEINGYLTDVQTTLPVDAINVRLRDGRAIVTIQAYGVTSVVSSGVMVRDGELIPLDPQVEGPLAMLISASDLSTVLHERLNAELNRQNRQIVDARITDGYLSIVTTSR</sequence>
<proteinExistence type="predicted"/>
<organism evidence="2 3">
    <name type="scientific">Chloroflexus aurantiacus (strain ATCC 29366 / DSM 635 / J-10-fl)</name>
    <dbReference type="NCBI Taxonomy" id="324602"/>
    <lineage>
        <taxon>Bacteria</taxon>
        <taxon>Bacillati</taxon>
        <taxon>Chloroflexota</taxon>
        <taxon>Chloroflexia</taxon>
        <taxon>Chloroflexales</taxon>
        <taxon>Chloroflexineae</taxon>
        <taxon>Chloroflexaceae</taxon>
        <taxon>Chloroflexus</taxon>
    </lineage>
</organism>
<gene>
    <name evidence="2" type="ordered locus">Caur_1196</name>
</gene>
<protein>
    <submittedName>
        <fullName evidence="2">Uncharacterized protein</fullName>
    </submittedName>
</protein>